<evidence type="ECO:0000313" key="6">
    <source>
        <dbReference type="Proteomes" id="UP000626092"/>
    </source>
</evidence>
<dbReference type="EMBL" id="WJXA01000003">
    <property type="protein sequence ID" value="KAF7147896.1"/>
    <property type="molecule type" value="Genomic_DNA"/>
</dbReference>
<evidence type="ECO:0008006" key="7">
    <source>
        <dbReference type="Google" id="ProtNLM"/>
    </source>
</evidence>
<dbReference type="PANTHER" id="PTHR12203:SF99">
    <property type="entry name" value="OS04G0534100 PROTEIN"/>
    <property type="match status" value="1"/>
</dbReference>
<name>A0A834HGX8_RHOSS</name>
<feature type="domain" description="Leucine-rich repeat-containing N-terminal plant-type" evidence="4">
    <location>
        <begin position="202"/>
        <end position="239"/>
    </location>
</feature>
<dbReference type="Pfam" id="PF08263">
    <property type="entry name" value="LRRNT_2"/>
    <property type="match status" value="1"/>
</dbReference>
<evidence type="ECO:0000259" key="4">
    <source>
        <dbReference type="Pfam" id="PF08263"/>
    </source>
</evidence>
<dbReference type="Proteomes" id="UP000626092">
    <property type="component" value="Unassembled WGS sequence"/>
</dbReference>
<evidence type="ECO:0000256" key="1">
    <source>
        <dbReference type="ARBA" id="ARBA00022614"/>
    </source>
</evidence>
<gene>
    <name evidence="5" type="ORF">RHSIM_Rhsim03G0181900</name>
</gene>
<keyword evidence="2" id="KW-0677">Repeat</keyword>
<accession>A0A834HGX8</accession>
<dbReference type="InterPro" id="IPR032675">
    <property type="entry name" value="LRR_dom_sf"/>
</dbReference>
<sequence>MIKSVHQPLLYTCPDHFCWIYEDLRPWKETRITREKVEERAWVESNFRLVTTEGLTLRDTGRVQSGLALKGFPSWKTQDFFNTSEAQEIGKASSDFIQVDLKMDYVYDYMFHLLSEYAKLMRHKPTIPKTAIEICSEKLACPAIGSQEKFIMESMVKGPTDVRPCNMPPPYDALALHTLLERKTHSISQAEFGSIPTITCIEQEGQALLKFKRSLTDTTRRLSSWTGEDCCNWKGIQCDGNTSHVVKLDLVSLDPDAAPIEARPMK</sequence>
<organism evidence="5 6">
    <name type="scientific">Rhododendron simsii</name>
    <name type="common">Sims's rhododendron</name>
    <dbReference type="NCBI Taxonomy" id="118357"/>
    <lineage>
        <taxon>Eukaryota</taxon>
        <taxon>Viridiplantae</taxon>
        <taxon>Streptophyta</taxon>
        <taxon>Embryophyta</taxon>
        <taxon>Tracheophyta</taxon>
        <taxon>Spermatophyta</taxon>
        <taxon>Magnoliopsida</taxon>
        <taxon>eudicotyledons</taxon>
        <taxon>Gunneridae</taxon>
        <taxon>Pentapetalae</taxon>
        <taxon>asterids</taxon>
        <taxon>Ericales</taxon>
        <taxon>Ericaceae</taxon>
        <taxon>Ericoideae</taxon>
        <taxon>Rhodoreae</taxon>
        <taxon>Rhododendron</taxon>
    </lineage>
</organism>
<dbReference type="InterPro" id="IPR006598">
    <property type="entry name" value="CAP10"/>
</dbReference>
<dbReference type="AlphaFoldDB" id="A0A834HGX8"/>
<feature type="domain" description="Glycosyl transferase CAP10" evidence="3">
    <location>
        <begin position="82"/>
        <end position="191"/>
    </location>
</feature>
<keyword evidence="6" id="KW-1185">Reference proteome</keyword>
<keyword evidence="1" id="KW-0433">Leucine-rich repeat</keyword>
<feature type="domain" description="Glycosyl transferase CAP10" evidence="3">
    <location>
        <begin position="12"/>
        <end position="54"/>
    </location>
</feature>
<dbReference type="PANTHER" id="PTHR12203">
    <property type="entry name" value="KDEL LYS-ASP-GLU-LEU CONTAINING - RELATED"/>
    <property type="match status" value="1"/>
</dbReference>
<evidence type="ECO:0000259" key="3">
    <source>
        <dbReference type="Pfam" id="PF05686"/>
    </source>
</evidence>
<dbReference type="Gene3D" id="3.80.10.10">
    <property type="entry name" value="Ribonuclease Inhibitor"/>
    <property type="match status" value="1"/>
</dbReference>
<dbReference type="OrthoDB" id="1937783at2759"/>
<dbReference type="InterPro" id="IPR051091">
    <property type="entry name" value="O-Glucosyltr/Glycosyltrsf_90"/>
</dbReference>
<protein>
    <recommendedName>
        <fullName evidence="7">Leucine-rich repeat-containing N-terminal plant-type domain-containing protein</fullName>
    </recommendedName>
</protein>
<comment type="caution">
    <text evidence="5">The sequence shown here is derived from an EMBL/GenBank/DDBJ whole genome shotgun (WGS) entry which is preliminary data.</text>
</comment>
<evidence type="ECO:0000256" key="2">
    <source>
        <dbReference type="ARBA" id="ARBA00022737"/>
    </source>
</evidence>
<dbReference type="InterPro" id="IPR013210">
    <property type="entry name" value="LRR_N_plant-typ"/>
</dbReference>
<reference evidence="5" key="1">
    <citation type="submission" date="2019-11" db="EMBL/GenBank/DDBJ databases">
        <authorList>
            <person name="Liu Y."/>
            <person name="Hou J."/>
            <person name="Li T.-Q."/>
            <person name="Guan C.-H."/>
            <person name="Wu X."/>
            <person name="Wu H.-Z."/>
            <person name="Ling F."/>
            <person name="Zhang R."/>
            <person name="Shi X.-G."/>
            <person name="Ren J.-P."/>
            <person name="Chen E.-F."/>
            <person name="Sun J.-M."/>
        </authorList>
    </citation>
    <scope>NUCLEOTIDE SEQUENCE</scope>
    <source>
        <strain evidence="5">Adult_tree_wgs_1</strain>
        <tissue evidence="5">Leaves</tissue>
    </source>
</reference>
<dbReference type="Pfam" id="PF05686">
    <property type="entry name" value="Glyco_transf_90"/>
    <property type="match status" value="2"/>
</dbReference>
<evidence type="ECO:0000313" key="5">
    <source>
        <dbReference type="EMBL" id="KAF7147896.1"/>
    </source>
</evidence>
<proteinExistence type="predicted"/>